<dbReference type="PANTHER" id="PTHR42920">
    <property type="entry name" value="OS03G0707200 PROTEIN-RELATED"/>
    <property type="match status" value="1"/>
</dbReference>
<dbReference type="InterPro" id="IPR000620">
    <property type="entry name" value="EamA_dom"/>
</dbReference>
<proteinExistence type="predicted"/>
<comment type="subcellular location">
    <subcellularLocation>
        <location evidence="1">Cell membrane</location>
        <topology evidence="1">Multi-pass membrane protein</topology>
    </subcellularLocation>
</comment>
<keyword evidence="5 6" id="KW-0472">Membrane</keyword>
<dbReference type="AlphaFoldDB" id="A0A1A8T5T3"/>
<evidence type="ECO:0000256" key="2">
    <source>
        <dbReference type="ARBA" id="ARBA00022475"/>
    </source>
</evidence>
<evidence type="ECO:0000256" key="3">
    <source>
        <dbReference type="ARBA" id="ARBA00022692"/>
    </source>
</evidence>
<feature type="transmembrane region" description="Helical" evidence="6">
    <location>
        <begin position="281"/>
        <end position="299"/>
    </location>
</feature>
<evidence type="ECO:0000256" key="1">
    <source>
        <dbReference type="ARBA" id="ARBA00004651"/>
    </source>
</evidence>
<accession>A0A1A8T5T3</accession>
<keyword evidence="2" id="KW-1003">Cell membrane</keyword>
<feature type="transmembrane region" description="Helical" evidence="6">
    <location>
        <begin position="100"/>
        <end position="119"/>
    </location>
</feature>
<name>A0A1A8T5T3_9GAMM</name>
<evidence type="ECO:0000313" key="8">
    <source>
        <dbReference type="EMBL" id="SBS26369.1"/>
    </source>
</evidence>
<dbReference type="InterPro" id="IPR051258">
    <property type="entry name" value="Diverse_Substrate_Transporter"/>
</dbReference>
<reference evidence="8 9" key="1">
    <citation type="submission" date="2016-06" db="EMBL/GenBank/DDBJ databases">
        <authorList>
            <person name="Kjaerup R.B."/>
            <person name="Dalgaard T.S."/>
            <person name="Juul-Madsen H.R."/>
        </authorList>
    </citation>
    <scope>NUCLEOTIDE SEQUENCE [LARGE SCALE GENOMIC DNA]</scope>
    <source>
        <strain evidence="8 9">CECT 8886</strain>
    </source>
</reference>
<feature type="transmembrane region" description="Helical" evidence="6">
    <location>
        <begin position="220"/>
        <end position="242"/>
    </location>
</feature>
<dbReference type="GO" id="GO:0005886">
    <property type="term" value="C:plasma membrane"/>
    <property type="evidence" value="ECO:0007669"/>
    <property type="project" value="UniProtKB-SubCell"/>
</dbReference>
<dbReference type="InterPro" id="IPR037185">
    <property type="entry name" value="EmrE-like"/>
</dbReference>
<feature type="transmembrane region" description="Helical" evidence="6">
    <location>
        <begin position="37"/>
        <end position="58"/>
    </location>
</feature>
<evidence type="ECO:0000313" key="9">
    <source>
        <dbReference type="Proteomes" id="UP000092544"/>
    </source>
</evidence>
<feature type="transmembrane region" description="Helical" evidence="6">
    <location>
        <begin position="126"/>
        <end position="142"/>
    </location>
</feature>
<evidence type="ECO:0000259" key="7">
    <source>
        <dbReference type="Pfam" id="PF00892"/>
    </source>
</evidence>
<feature type="transmembrane region" description="Helical" evidence="6">
    <location>
        <begin position="70"/>
        <end position="88"/>
    </location>
</feature>
<gene>
    <name evidence="8" type="ORF">MSP8886_00583</name>
</gene>
<keyword evidence="4 6" id="KW-1133">Transmembrane helix</keyword>
<dbReference type="PANTHER" id="PTHR42920:SF5">
    <property type="entry name" value="EAMA DOMAIN-CONTAINING PROTEIN"/>
    <property type="match status" value="1"/>
</dbReference>
<evidence type="ECO:0000256" key="6">
    <source>
        <dbReference type="SAM" id="Phobius"/>
    </source>
</evidence>
<feature type="transmembrane region" description="Helical" evidence="6">
    <location>
        <begin position="254"/>
        <end position="275"/>
    </location>
</feature>
<dbReference type="EMBL" id="FLOB01000001">
    <property type="protein sequence ID" value="SBS26369.1"/>
    <property type="molecule type" value="Genomic_DNA"/>
</dbReference>
<organism evidence="8 9">
    <name type="scientific">Marinomonas spartinae</name>
    <dbReference type="NCBI Taxonomy" id="1792290"/>
    <lineage>
        <taxon>Bacteria</taxon>
        <taxon>Pseudomonadati</taxon>
        <taxon>Pseudomonadota</taxon>
        <taxon>Gammaproteobacteria</taxon>
        <taxon>Oceanospirillales</taxon>
        <taxon>Oceanospirillaceae</taxon>
        <taxon>Marinomonas</taxon>
    </lineage>
</organism>
<protein>
    <submittedName>
        <fullName evidence="8">Putative DMT superfamily transporter inner membrane protein</fullName>
    </submittedName>
</protein>
<dbReference type="SUPFAM" id="SSF103481">
    <property type="entry name" value="Multidrug resistance efflux transporter EmrE"/>
    <property type="match status" value="2"/>
</dbReference>
<dbReference type="OrthoDB" id="9804865at2"/>
<dbReference type="Pfam" id="PF00892">
    <property type="entry name" value="EamA"/>
    <property type="match status" value="2"/>
</dbReference>
<feature type="transmembrane region" description="Helical" evidence="6">
    <location>
        <begin position="154"/>
        <end position="175"/>
    </location>
</feature>
<keyword evidence="3 6" id="KW-0812">Transmembrane</keyword>
<keyword evidence="9" id="KW-1185">Reference proteome</keyword>
<feature type="transmembrane region" description="Helical" evidence="6">
    <location>
        <begin position="182"/>
        <end position="200"/>
    </location>
</feature>
<dbReference type="RefSeq" id="WP_067012473.1">
    <property type="nucleotide sequence ID" value="NZ_FLOB01000001.1"/>
</dbReference>
<feature type="domain" description="EamA" evidence="7">
    <location>
        <begin position="9"/>
        <end position="142"/>
    </location>
</feature>
<dbReference type="Proteomes" id="UP000092544">
    <property type="component" value="Unassembled WGS sequence"/>
</dbReference>
<evidence type="ECO:0000256" key="5">
    <source>
        <dbReference type="ARBA" id="ARBA00023136"/>
    </source>
</evidence>
<feature type="domain" description="EamA" evidence="7">
    <location>
        <begin position="151"/>
        <end position="296"/>
    </location>
</feature>
<evidence type="ECO:0000256" key="4">
    <source>
        <dbReference type="ARBA" id="ARBA00022989"/>
    </source>
</evidence>
<sequence>MVIKTPRTALITLILVTFVWGSEFTLIDLAMKVIPVNTFNAVRFTLAGLSLIPLLLLSKEKVLRAQILPLFGKGATLGFVLFIAFYTQTEGLKYTSVSNAGFITSLATPLVPILGFLLFKTRANRFVWLGIVLATIGLYLLTVGDKLAFNKGDYIVLICAFAFAVHMLLTGRFVVSLPIIPLTIIQLFAVGVYSTISAFVSPNPAFYLAGNPPLSWQECIFSPIVLGTILIASLLGTAYAYWAQSACQKLLPDYKVALVFTLEPIFAYLTAWLILGEKLGLSGAIGALSILAGVILAETGDKFLLRKRTTHVASPHSSK</sequence>